<dbReference type="SUPFAM" id="SSF54637">
    <property type="entry name" value="Thioesterase/thiol ester dehydrase-isomerase"/>
    <property type="match status" value="1"/>
</dbReference>
<evidence type="ECO:0000313" key="4">
    <source>
        <dbReference type="EMBL" id="SDW67318.1"/>
    </source>
</evidence>
<proteinExistence type="inferred from homology"/>
<evidence type="ECO:0000313" key="5">
    <source>
        <dbReference type="Proteomes" id="UP000199118"/>
    </source>
</evidence>
<dbReference type="CDD" id="cd03443">
    <property type="entry name" value="PaaI_thioesterase"/>
    <property type="match status" value="1"/>
</dbReference>
<evidence type="ECO:0000256" key="2">
    <source>
        <dbReference type="ARBA" id="ARBA00022801"/>
    </source>
</evidence>
<dbReference type="GO" id="GO:0005829">
    <property type="term" value="C:cytosol"/>
    <property type="evidence" value="ECO:0007669"/>
    <property type="project" value="TreeGrafter"/>
</dbReference>
<comment type="similarity">
    <text evidence="1">Belongs to the thioesterase PaaI family.</text>
</comment>
<dbReference type="STRING" id="356660.SAMN05444336_10259"/>
<dbReference type="Proteomes" id="UP000199118">
    <property type="component" value="Unassembled WGS sequence"/>
</dbReference>
<keyword evidence="5" id="KW-1185">Reference proteome</keyword>
<gene>
    <name evidence="4" type="ORF">SAMN05444336_10259</name>
</gene>
<dbReference type="NCBIfam" id="TIGR00369">
    <property type="entry name" value="unchar_dom_1"/>
    <property type="match status" value="1"/>
</dbReference>
<sequence length="179" mass="18928">MKDADPDPDRQPIPAGPLAREGFQDRLGLVLTHRSPTAIWGELQVTPYHLNRSGIVHGGIYCTILDACMTGAGLWCSVPGNVRRAVTLSMTVKFTGRVRSGLIRVEARKVASGRRIYTSTAEALSEDGEVLAHGIGSFQYMRGSEDPEGEPLDVALAARAQADAEVAAAAAAADAADKS</sequence>
<dbReference type="InterPro" id="IPR006683">
    <property type="entry name" value="Thioestr_dom"/>
</dbReference>
<name>A0A1H2VGC2_9RHOB</name>
<dbReference type="InterPro" id="IPR029069">
    <property type="entry name" value="HotDog_dom_sf"/>
</dbReference>
<accession>A0A1H2VGC2</accession>
<dbReference type="GO" id="GO:0061522">
    <property type="term" value="F:1,4-dihydroxy-2-naphthoyl-CoA thioesterase activity"/>
    <property type="evidence" value="ECO:0007669"/>
    <property type="project" value="TreeGrafter"/>
</dbReference>
<dbReference type="EMBL" id="FNMZ01000002">
    <property type="protein sequence ID" value="SDW67318.1"/>
    <property type="molecule type" value="Genomic_DNA"/>
</dbReference>
<dbReference type="Gene3D" id="3.10.129.10">
    <property type="entry name" value="Hotdog Thioesterase"/>
    <property type="match status" value="1"/>
</dbReference>
<dbReference type="PANTHER" id="PTHR43240:SF5">
    <property type="entry name" value="1,4-DIHYDROXY-2-NAPHTHOYL-COA THIOESTERASE 1"/>
    <property type="match status" value="1"/>
</dbReference>
<keyword evidence="2" id="KW-0378">Hydrolase</keyword>
<reference evidence="4 5" key="1">
    <citation type="submission" date="2016-10" db="EMBL/GenBank/DDBJ databases">
        <authorList>
            <person name="de Groot N.N."/>
        </authorList>
    </citation>
    <scope>NUCLEOTIDE SEQUENCE [LARGE SCALE GENOMIC DNA]</scope>
    <source>
        <strain evidence="4 5">DSM 17890</strain>
    </source>
</reference>
<evidence type="ECO:0000259" key="3">
    <source>
        <dbReference type="Pfam" id="PF03061"/>
    </source>
</evidence>
<protein>
    <submittedName>
        <fullName evidence="4">Uncharacterized domain 1-containing protein</fullName>
    </submittedName>
</protein>
<organism evidence="4 5">
    <name type="scientific">Albimonas donghaensis</name>
    <dbReference type="NCBI Taxonomy" id="356660"/>
    <lineage>
        <taxon>Bacteria</taxon>
        <taxon>Pseudomonadati</taxon>
        <taxon>Pseudomonadota</taxon>
        <taxon>Alphaproteobacteria</taxon>
        <taxon>Rhodobacterales</taxon>
        <taxon>Paracoccaceae</taxon>
        <taxon>Albimonas</taxon>
    </lineage>
</organism>
<dbReference type="RefSeq" id="WP_092680344.1">
    <property type="nucleotide sequence ID" value="NZ_FNMZ01000002.1"/>
</dbReference>
<dbReference type="Pfam" id="PF03061">
    <property type="entry name" value="4HBT"/>
    <property type="match status" value="1"/>
</dbReference>
<dbReference type="AlphaFoldDB" id="A0A1H2VGC2"/>
<dbReference type="PANTHER" id="PTHR43240">
    <property type="entry name" value="1,4-DIHYDROXY-2-NAPHTHOYL-COA THIOESTERASE 1"/>
    <property type="match status" value="1"/>
</dbReference>
<feature type="domain" description="Thioesterase" evidence="3">
    <location>
        <begin position="54"/>
        <end position="131"/>
    </location>
</feature>
<dbReference type="OrthoDB" id="3477511at2"/>
<evidence type="ECO:0000256" key="1">
    <source>
        <dbReference type="ARBA" id="ARBA00008324"/>
    </source>
</evidence>
<dbReference type="InterPro" id="IPR003736">
    <property type="entry name" value="PAAI_dom"/>
</dbReference>